<gene>
    <name evidence="1" type="ORF">Aargi30884_15870</name>
</gene>
<organism evidence="1 2">
    <name type="scientific">Amedibacterium intestinale</name>
    <dbReference type="NCBI Taxonomy" id="2583452"/>
    <lineage>
        <taxon>Bacteria</taxon>
        <taxon>Bacillati</taxon>
        <taxon>Bacillota</taxon>
        <taxon>Erysipelotrichia</taxon>
        <taxon>Erysipelotrichales</taxon>
        <taxon>Erysipelotrichaceae</taxon>
        <taxon>Amedibacterium</taxon>
    </lineage>
</organism>
<keyword evidence="2" id="KW-1185">Reference proteome</keyword>
<dbReference type="KEGG" id="aarg:Aargi30884_15870"/>
<dbReference type="EMBL" id="AP019695">
    <property type="protein sequence ID" value="BBK22684.1"/>
    <property type="molecule type" value="Genomic_DNA"/>
</dbReference>
<proteinExistence type="predicted"/>
<evidence type="ECO:0000313" key="2">
    <source>
        <dbReference type="Proteomes" id="UP000464754"/>
    </source>
</evidence>
<dbReference type="AlphaFoldDB" id="A0A6N4TJN7"/>
<protein>
    <submittedName>
        <fullName evidence="1">Uncharacterized protein</fullName>
    </submittedName>
</protein>
<name>A0A6N4TJN7_9FIRM</name>
<dbReference type="RefSeq" id="WP_163051977.1">
    <property type="nucleotide sequence ID" value="NZ_AP019695.1"/>
</dbReference>
<evidence type="ECO:0000313" key="1">
    <source>
        <dbReference type="EMBL" id="BBK22684.1"/>
    </source>
</evidence>
<reference evidence="2" key="1">
    <citation type="submission" date="2019-05" db="EMBL/GenBank/DDBJ databases">
        <title>Complete genome sequencing of Absiella argi strain JCM 30884.</title>
        <authorList>
            <person name="Sakamoto M."/>
            <person name="Murakami T."/>
            <person name="Mori H."/>
        </authorList>
    </citation>
    <scope>NUCLEOTIDE SEQUENCE [LARGE SCALE GENOMIC DNA]</scope>
    <source>
        <strain evidence="2">JCM 30884</strain>
    </source>
</reference>
<dbReference type="Proteomes" id="UP000464754">
    <property type="component" value="Chromosome"/>
</dbReference>
<accession>A0A6N4TJN7</accession>
<sequence>MSLDAYKTLEDKKNNKITKAIDCTAKDVNHVFYCLNPKCNAHLTLCSINSNKTISYFANKDKTHPHIPNCEYANSHNAYLNKFDHTSFEPNSFLKAIIASMTTNNRHTNPKSKNQHNNLKTSPVTISTVRQLYNICLSNPLNSKIGSTEIKYLLCNEATNFLYKSFISGTKLLIGKYNGTNNDTIFIKYPSSWGELDNKFLVCLHIENKQLLKNIKNLIKDYKNNILIFADFHTSSNNGVNYKIVHASISNIKQIIPLK</sequence>